<gene>
    <name evidence="13" type="ORF">KP509_38G052800</name>
</gene>
<evidence type="ECO:0000256" key="12">
    <source>
        <dbReference type="SAM" id="Coils"/>
    </source>
</evidence>
<dbReference type="Gene3D" id="3.80.10.10">
    <property type="entry name" value="Ribonuclease Inhibitor"/>
    <property type="match status" value="1"/>
</dbReference>
<comment type="subcellular location">
    <subcellularLocation>
        <location evidence="1">Cytoplasm</location>
        <location evidence="1">Cytoskeleton</location>
        <location evidence="1">Flagellum axoneme</location>
    </subcellularLocation>
</comment>
<dbReference type="GO" id="GO:0005929">
    <property type="term" value="C:cilium"/>
    <property type="evidence" value="ECO:0007669"/>
    <property type="project" value="TreeGrafter"/>
</dbReference>
<keyword evidence="6 12" id="KW-0175">Coiled coil</keyword>
<dbReference type="InterPro" id="IPR050576">
    <property type="entry name" value="Cilia_flagella_integrity"/>
</dbReference>
<dbReference type="PANTHER" id="PTHR45973">
    <property type="entry name" value="PROTEIN PHOSPHATASE 1 REGULATORY SUBUNIT SDS22-RELATED"/>
    <property type="match status" value="1"/>
</dbReference>
<evidence type="ECO:0000256" key="6">
    <source>
        <dbReference type="ARBA" id="ARBA00023054"/>
    </source>
</evidence>
<keyword evidence="3" id="KW-0433">Leucine-rich repeat</keyword>
<evidence type="ECO:0000256" key="4">
    <source>
        <dbReference type="ARBA" id="ARBA00022737"/>
    </source>
</evidence>
<reference evidence="13" key="1">
    <citation type="submission" date="2021-08" db="EMBL/GenBank/DDBJ databases">
        <title>WGS assembly of Ceratopteris richardii.</title>
        <authorList>
            <person name="Marchant D.B."/>
            <person name="Chen G."/>
            <person name="Jenkins J."/>
            <person name="Shu S."/>
            <person name="Leebens-Mack J."/>
            <person name="Grimwood J."/>
            <person name="Schmutz J."/>
            <person name="Soltis P."/>
            <person name="Soltis D."/>
            <person name="Chen Z.-H."/>
        </authorList>
    </citation>
    <scope>NUCLEOTIDE SEQUENCE</scope>
    <source>
        <strain evidence="13">Whitten #5841</strain>
        <tissue evidence="13">Leaf</tissue>
    </source>
</reference>
<evidence type="ECO:0000256" key="2">
    <source>
        <dbReference type="ARBA" id="ARBA00022490"/>
    </source>
</evidence>
<dbReference type="SMART" id="SM00365">
    <property type="entry name" value="LRR_SD22"/>
    <property type="match status" value="4"/>
</dbReference>
<keyword evidence="14" id="KW-1185">Reference proteome</keyword>
<sequence length="512" mass="59788">MVTAITNELLRSCIQLDVGSVERLDERKRVMPLKKVTHLVFSFKDLRNINFLDELCSLKKLHLDNNNIYKIENLSHLLNLTILDLSFNKIEKIEGLESLKNLDDLSLYCNQIKHIEGLDTLQSLTSLSLGKNLLQNLEEVLYLRRLKNLRLLTLDGNPLCKDPDYRVYVIGHLRDLRFLDHRVVDDESLTAAREQYQDEMLEVKQKEADEEELLKASQAKEKQKELFKEANLFLIDALFDSMLAEDAEYLKMKEVPGLLEALDEYRQKNEVNNEEVIGLILEQHEKKKEEISAWRSAINKILDERDKASFTALDSFNKLMKKVFLEIEKDPLTGEEKLHKLSEENSKLKEKLLELEMLNVGEIQDLWSRFDDNYAVLVENCRQHFQNYFATMRMLENKFSESVSAQAVIVMEQFAMSDSYDDLEDEEARLLIHDKDLMNNCIQASHDAHTLKIDSSEDQTLSNEDKLYKALNESIKQEEIKRNRERVEEILFIFNTNDGKINDKLSDYTESP</sequence>
<dbReference type="Proteomes" id="UP000825935">
    <property type="component" value="Chromosome 38"/>
</dbReference>
<evidence type="ECO:0000256" key="3">
    <source>
        <dbReference type="ARBA" id="ARBA00022614"/>
    </source>
</evidence>
<evidence type="ECO:0000313" key="13">
    <source>
        <dbReference type="EMBL" id="KAH7278697.1"/>
    </source>
</evidence>
<dbReference type="InterPro" id="IPR032675">
    <property type="entry name" value="LRR_dom_sf"/>
</dbReference>
<name>A0A8T2Q3W8_CERRI</name>
<dbReference type="PANTHER" id="PTHR45973:SF12">
    <property type="entry name" value="DYNEIN REGULATORY COMPLEX SUBUNIT 3"/>
    <property type="match status" value="1"/>
</dbReference>
<evidence type="ECO:0000256" key="10">
    <source>
        <dbReference type="ARBA" id="ARBA00038378"/>
    </source>
</evidence>
<evidence type="ECO:0000256" key="11">
    <source>
        <dbReference type="ARBA" id="ARBA00040950"/>
    </source>
</evidence>
<comment type="similarity">
    <text evidence="10">Belongs to the DRC3 family.</text>
</comment>
<feature type="coiled-coil region" evidence="12">
    <location>
        <begin position="461"/>
        <end position="488"/>
    </location>
</feature>
<protein>
    <recommendedName>
        <fullName evidence="11">Dynein regulatory complex subunit 3</fullName>
    </recommendedName>
</protein>
<evidence type="ECO:0000256" key="8">
    <source>
        <dbReference type="ARBA" id="ARBA00023212"/>
    </source>
</evidence>
<dbReference type="PROSITE" id="PS51450">
    <property type="entry name" value="LRR"/>
    <property type="match status" value="4"/>
</dbReference>
<dbReference type="InterPro" id="IPR001611">
    <property type="entry name" value="Leu-rich_rpt"/>
</dbReference>
<keyword evidence="5" id="KW-0282">Flagellum</keyword>
<evidence type="ECO:0000313" key="14">
    <source>
        <dbReference type="Proteomes" id="UP000825935"/>
    </source>
</evidence>
<comment type="caution">
    <text evidence="13">The sequence shown here is derived from an EMBL/GenBank/DDBJ whole genome shotgun (WGS) entry which is preliminary data.</text>
</comment>
<dbReference type="InterPro" id="IPR003591">
    <property type="entry name" value="Leu-rich_rpt_typical-subtyp"/>
</dbReference>
<dbReference type="SUPFAM" id="SSF52075">
    <property type="entry name" value="Outer arm dynein light chain 1"/>
    <property type="match status" value="1"/>
</dbReference>
<dbReference type="OMA" id="SFMEMMT"/>
<evidence type="ECO:0000256" key="5">
    <source>
        <dbReference type="ARBA" id="ARBA00022846"/>
    </source>
</evidence>
<keyword evidence="7" id="KW-0969">Cilium</keyword>
<evidence type="ECO:0000256" key="7">
    <source>
        <dbReference type="ARBA" id="ARBA00023069"/>
    </source>
</evidence>
<organism evidence="13 14">
    <name type="scientific">Ceratopteris richardii</name>
    <name type="common">Triangle waterfern</name>
    <dbReference type="NCBI Taxonomy" id="49495"/>
    <lineage>
        <taxon>Eukaryota</taxon>
        <taxon>Viridiplantae</taxon>
        <taxon>Streptophyta</taxon>
        <taxon>Embryophyta</taxon>
        <taxon>Tracheophyta</taxon>
        <taxon>Polypodiopsida</taxon>
        <taxon>Polypodiidae</taxon>
        <taxon>Polypodiales</taxon>
        <taxon>Pteridineae</taxon>
        <taxon>Pteridaceae</taxon>
        <taxon>Parkerioideae</taxon>
        <taxon>Ceratopteris</taxon>
    </lineage>
</organism>
<keyword evidence="9" id="KW-0966">Cell projection</keyword>
<dbReference type="EMBL" id="CM035443">
    <property type="protein sequence ID" value="KAH7278697.1"/>
    <property type="molecule type" value="Genomic_DNA"/>
</dbReference>
<dbReference type="AlphaFoldDB" id="A0A8T2Q3W8"/>
<feature type="coiled-coil region" evidence="12">
    <location>
        <begin position="189"/>
        <end position="226"/>
    </location>
</feature>
<evidence type="ECO:0000256" key="9">
    <source>
        <dbReference type="ARBA" id="ARBA00023273"/>
    </source>
</evidence>
<dbReference type="SMART" id="SM00369">
    <property type="entry name" value="LRR_TYP"/>
    <property type="match status" value="3"/>
</dbReference>
<evidence type="ECO:0000256" key="1">
    <source>
        <dbReference type="ARBA" id="ARBA00004611"/>
    </source>
</evidence>
<accession>A0A8T2Q3W8</accession>
<keyword evidence="2" id="KW-0963">Cytoplasm</keyword>
<dbReference type="Pfam" id="PF14580">
    <property type="entry name" value="LRR_9"/>
    <property type="match status" value="1"/>
</dbReference>
<keyword evidence="4" id="KW-0677">Repeat</keyword>
<dbReference type="OrthoDB" id="1936963at2759"/>
<keyword evidence="8" id="KW-0206">Cytoskeleton</keyword>
<proteinExistence type="inferred from homology"/>